<feature type="region of interest" description="Disordered" evidence="1">
    <location>
        <begin position="1"/>
        <end position="37"/>
    </location>
</feature>
<feature type="compositionally biased region" description="Low complexity" evidence="1">
    <location>
        <begin position="56"/>
        <end position="66"/>
    </location>
</feature>
<reference evidence="2" key="1">
    <citation type="submission" date="2023-03" db="EMBL/GenBank/DDBJ databases">
        <title>Massive genome expansion in bonnet fungi (Mycena s.s.) driven by repeated elements and novel gene families across ecological guilds.</title>
        <authorList>
            <consortium name="Lawrence Berkeley National Laboratory"/>
            <person name="Harder C.B."/>
            <person name="Miyauchi S."/>
            <person name="Viragh M."/>
            <person name="Kuo A."/>
            <person name="Thoen E."/>
            <person name="Andreopoulos B."/>
            <person name="Lu D."/>
            <person name="Skrede I."/>
            <person name="Drula E."/>
            <person name="Henrissat B."/>
            <person name="Morin E."/>
            <person name="Kohler A."/>
            <person name="Barry K."/>
            <person name="LaButti K."/>
            <person name="Morin E."/>
            <person name="Salamov A."/>
            <person name="Lipzen A."/>
            <person name="Mereny Z."/>
            <person name="Hegedus B."/>
            <person name="Baldrian P."/>
            <person name="Stursova M."/>
            <person name="Weitz H."/>
            <person name="Taylor A."/>
            <person name="Grigoriev I.V."/>
            <person name="Nagy L.G."/>
            <person name="Martin F."/>
            <person name="Kauserud H."/>
        </authorList>
    </citation>
    <scope>NUCLEOTIDE SEQUENCE</scope>
    <source>
        <strain evidence="2">CBHHK182m</strain>
    </source>
</reference>
<feature type="region of interest" description="Disordered" evidence="1">
    <location>
        <begin position="56"/>
        <end position="87"/>
    </location>
</feature>
<proteinExistence type="predicted"/>
<sequence>MHPTQAAPWARRMTRTISPSGSTPGDKRKRGQPPLDLHMRRVVLLALLVLGPRVSSSSSSALFSTSDAPPLRHPSPHRQSKAEVRRT</sequence>
<evidence type="ECO:0000313" key="3">
    <source>
        <dbReference type="Proteomes" id="UP001215598"/>
    </source>
</evidence>
<comment type="caution">
    <text evidence="2">The sequence shown here is derived from an EMBL/GenBank/DDBJ whole genome shotgun (WGS) entry which is preliminary data.</text>
</comment>
<dbReference type="EMBL" id="JARKIB010000140">
    <property type="protein sequence ID" value="KAJ7733160.1"/>
    <property type="molecule type" value="Genomic_DNA"/>
</dbReference>
<evidence type="ECO:0000256" key="1">
    <source>
        <dbReference type="SAM" id="MobiDB-lite"/>
    </source>
</evidence>
<organism evidence="2 3">
    <name type="scientific">Mycena metata</name>
    <dbReference type="NCBI Taxonomy" id="1033252"/>
    <lineage>
        <taxon>Eukaryota</taxon>
        <taxon>Fungi</taxon>
        <taxon>Dikarya</taxon>
        <taxon>Basidiomycota</taxon>
        <taxon>Agaricomycotina</taxon>
        <taxon>Agaricomycetes</taxon>
        <taxon>Agaricomycetidae</taxon>
        <taxon>Agaricales</taxon>
        <taxon>Marasmiineae</taxon>
        <taxon>Mycenaceae</taxon>
        <taxon>Mycena</taxon>
    </lineage>
</organism>
<evidence type="ECO:0000313" key="2">
    <source>
        <dbReference type="EMBL" id="KAJ7733160.1"/>
    </source>
</evidence>
<dbReference type="Proteomes" id="UP001215598">
    <property type="component" value="Unassembled WGS sequence"/>
</dbReference>
<keyword evidence="3" id="KW-1185">Reference proteome</keyword>
<protein>
    <submittedName>
        <fullName evidence="2">Uncharacterized protein</fullName>
    </submittedName>
</protein>
<gene>
    <name evidence="2" type="ORF">B0H16DRAFT_1732449</name>
</gene>
<accession>A0AAD7I1R4</accession>
<name>A0AAD7I1R4_9AGAR</name>
<dbReference type="AlphaFoldDB" id="A0AAD7I1R4"/>